<evidence type="ECO:0000313" key="1">
    <source>
        <dbReference type="EMBL" id="AWN46747.1"/>
    </source>
</evidence>
<dbReference type="Proteomes" id="UP000245444">
    <property type="component" value="Chromosome"/>
</dbReference>
<dbReference type="AlphaFoldDB" id="A0A2U8WKS4"/>
<dbReference type="RefSeq" id="WP_109959086.1">
    <property type="nucleotide sequence ID" value="NZ_CP029553.1"/>
</dbReference>
<name>A0A2U8WKS4_9HYPH</name>
<gene>
    <name evidence="1" type="ORF">DK419_10840</name>
</gene>
<evidence type="ECO:0000313" key="2">
    <source>
        <dbReference type="Proteomes" id="UP000245444"/>
    </source>
</evidence>
<reference evidence="1 2" key="1">
    <citation type="submission" date="2018-05" db="EMBL/GenBank/DDBJ databases">
        <title>Complete Genome Sequence of Methylobacterium sp. 17Sr1-28.</title>
        <authorList>
            <person name="Srinivasan S."/>
        </authorList>
    </citation>
    <scope>NUCLEOTIDE SEQUENCE [LARGE SCALE GENOMIC DNA]</scope>
    <source>
        <strain evidence="1 2">17Sr1-28</strain>
    </source>
</reference>
<dbReference type="EMBL" id="CP029553">
    <property type="protein sequence ID" value="AWN46747.1"/>
    <property type="molecule type" value="Genomic_DNA"/>
</dbReference>
<sequence>MLATAQGHVDAERLRRMGEGLTAQVRQARLGLEEAVADARRLLAEARRLAARRPPDGRT</sequence>
<dbReference type="OrthoDB" id="7996017at2"/>
<proteinExistence type="predicted"/>
<protein>
    <submittedName>
        <fullName evidence="1">Uncharacterized protein</fullName>
    </submittedName>
</protein>
<dbReference type="KEGG" id="mtea:DK419_10840"/>
<organism evidence="1 2">
    <name type="scientific">Methylobacterium terrae</name>
    <dbReference type="NCBI Taxonomy" id="2202827"/>
    <lineage>
        <taxon>Bacteria</taxon>
        <taxon>Pseudomonadati</taxon>
        <taxon>Pseudomonadota</taxon>
        <taxon>Alphaproteobacteria</taxon>
        <taxon>Hyphomicrobiales</taxon>
        <taxon>Methylobacteriaceae</taxon>
        <taxon>Methylobacterium</taxon>
    </lineage>
</organism>
<accession>A0A2U8WKS4</accession>
<keyword evidence="2" id="KW-1185">Reference proteome</keyword>